<reference evidence="1 2" key="1">
    <citation type="submission" date="2023-03" db="EMBL/GenBank/DDBJ databases">
        <authorList>
            <person name="Mo P."/>
        </authorList>
    </citation>
    <scope>NUCLEOTIDE SEQUENCE [LARGE SCALE GENOMIC DNA]</scope>
    <source>
        <strain evidence="1 2">HUAS 5</strain>
    </source>
</reference>
<gene>
    <name evidence="1" type="ORF">PYS65_09370</name>
</gene>
<sequence length="273" mass="29060">MAVAMDEETVCAFADGTEAIEGRILLDGGAVIEAGSESRGIGGLVRDGSGTARGVRVQVVGRELTAECDGACAPTSGRLCRHAVALALHAVERRLPWHATPADDARRAPGEALGALTAVEKAAVLDRLLDTRPELHAEADRLALRVLDPRTRAELTDLQERIAVEVENALRTLDAGQLSTGHRPGLGYTDVHEAASRLIEPVVERYEADVRRRLEWGMPDAAEAVALGVLDGLDACEGGHDGDEVLCHAGEDLAETYGYTIRELRHTAGRAVE</sequence>
<proteinExistence type="predicted"/>
<name>A0ABY8JY17_9ACTN</name>
<evidence type="ECO:0000313" key="1">
    <source>
        <dbReference type="EMBL" id="WGD40329.1"/>
    </source>
</evidence>
<accession>A0ABY8JY17</accession>
<evidence type="ECO:0000313" key="2">
    <source>
        <dbReference type="Proteomes" id="UP001216440"/>
    </source>
</evidence>
<keyword evidence="2" id="KW-1185">Reference proteome</keyword>
<organism evidence="1 2">
    <name type="scientific">Streptomyces cathayae</name>
    <dbReference type="NCBI Taxonomy" id="3031124"/>
    <lineage>
        <taxon>Bacteria</taxon>
        <taxon>Bacillati</taxon>
        <taxon>Actinomycetota</taxon>
        <taxon>Actinomycetes</taxon>
        <taxon>Kitasatosporales</taxon>
        <taxon>Streptomycetaceae</taxon>
        <taxon>Streptomyces</taxon>
    </lineage>
</organism>
<protein>
    <recommendedName>
        <fullName evidence="3">SWIM-type domain-containing protein</fullName>
    </recommendedName>
</protein>
<dbReference type="RefSeq" id="WP_279333390.1">
    <property type="nucleotide sequence ID" value="NZ_CP121682.1"/>
</dbReference>
<dbReference type="EMBL" id="CP121682">
    <property type="protein sequence ID" value="WGD40329.1"/>
    <property type="molecule type" value="Genomic_DNA"/>
</dbReference>
<evidence type="ECO:0008006" key="3">
    <source>
        <dbReference type="Google" id="ProtNLM"/>
    </source>
</evidence>
<dbReference type="Proteomes" id="UP001216440">
    <property type="component" value="Chromosome"/>
</dbReference>